<accession>D6MY47</accession>
<organism evidence="1">
    <name type="scientific">Thermococcus sp. 26/2</name>
    <dbReference type="NCBI Taxonomy" id="758583"/>
    <lineage>
        <taxon>Archaea</taxon>
        <taxon>Methanobacteriati</taxon>
        <taxon>Methanobacteriota</taxon>
        <taxon>Thermococci</taxon>
        <taxon>Thermococcales</taxon>
        <taxon>Thermococcaceae</taxon>
        <taxon>Thermococcus</taxon>
    </lineage>
</organism>
<dbReference type="EMBL" id="GU056179">
    <property type="protein sequence ID" value="ADF80248.1"/>
    <property type="molecule type" value="Genomic_DNA"/>
</dbReference>
<evidence type="ECO:0000313" key="1">
    <source>
        <dbReference type="EMBL" id="ADF80248.1"/>
    </source>
</evidence>
<proteinExistence type="predicted"/>
<keyword evidence="1" id="KW-0614">Plasmid</keyword>
<reference evidence="1" key="1">
    <citation type="journal article" date="2010" name="Nucleic Acids Res.">
        <title>Two novel families of plasmids from hyperthermophilic archaea encoding new families of replication proteins.</title>
        <authorList>
            <person name="Soler N."/>
            <person name="Marguet E."/>
            <person name="Cortez D."/>
            <person name="Desnoues N."/>
            <person name="Keller J."/>
            <person name="van Tilbeurgh H."/>
            <person name="Sezonov G."/>
            <person name="Forterre P."/>
        </authorList>
    </citation>
    <scope>NUCLEOTIDE SEQUENCE</scope>
    <source>
        <strain evidence="1">26/2</strain>
        <plasmid evidence="1">pT26-2</plasmid>
    </source>
</reference>
<sequence length="115" mass="12976">MSQVVGSVSGLPERALELAGTGPGWVTVAEACLKASDRGIELVSVSNVWMDINPELCEGWIEEELEVWGVRKKFRARFYRWKGFKDEDGESAPDLNRWFIAIGDLEEAGELKLWF</sequence>
<dbReference type="AlphaFoldDB" id="D6MY47"/>
<dbReference type="RefSeq" id="WP_013088014.1">
    <property type="nucleotide sequence ID" value="NC_014116.1"/>
</dbReference>
<name>D6MY47_9EURY</name>
<geneLocation type="plasmid" evidence="1">
    <name>pT26-2</name>
</geneLocation>
<gene>
    <name evidence="1" type="ORF">t26-24</name>
</gene>
<protein>
    <submittedName>
        <fullName evidence="1">T26-24p</fullName>
    </submittedName>
</protein>